<gene>
    <name evidence="2" type="ORF">ACHAWO_000119</name>
</gene>
<dbReference type="AlphaFoldDB" id="A0ABD3QSA6"/>
<evidence type="ECO:0000313" key="2">
    <source>
        <dbReference type="EMBL" id="KAL3803290.1"/>
    </source>
</evidence>
<feature type="region of interest" description="Disordered" evidence="1">
    <location>
        <begin position="1"/>
        <end position="45"/>
    </location>
</feature>
<evidence type="ECO:0000256" key="1">
    <source>
        <dbReference type="SAM" id="MobiDB-lite"/>
    </source>
</evidence>
<comment type="caution">
    <text evidence="2">The sequence shown here is derived from an EMBL/GenBank/DDBJ whole genome shotgun (WGS) entry which is preliminary data.</text>
</comment>
<keyword evidence="3" id="KW-1185">Reference proteome</keyword>
<feature type="compositionally biased region" description="Polar residues" evidence="1">
    <location>
        <begin position="1"/>
        <end position="27"/>
    </location>
</feature>
<protein>
    <submittedName>
        <fullName evidence="2">Uncharacterized protein</fullName>
    </submittedName>
</protein>
<proteinExistence type="predicted"/>
<evidence type="ECO:0000313" key="3">
    <source>
        <dbReference type="Proteomes" id="UP001530400"/>
    </source>
</evidence>
<sequence length="336" mass="37980">MTPTSHQPTYSARRSCSPDSAKMSSRGSELLEEWPTNRKSSMSQKRANFSDYSRMKNYQMDQEYEAAKSYTSKDRKSFRAQTLREGLRIQALISALPYRTVASIQYLMQRDRLVPEELLGIEHLVVKQKIAVKIAHERQEHSRFVLETQRRLNLDGKCIDVALGEAAVRSGTRHVESAKLRAVLATRKPIKKKSVTISDYSSLKKYMKDLDYQAIKAYKSEEVKDFKAQAINEGVRIQALISSLPYETGTAMKYLIEKGYLTPEELVGIEHLVVKEEVTRNIALERKAHASFVLSVQMQLRDRSVGSAFDNAAVLASAAAANSKKHAKKGNLRAHL</sequence>
<dbReference type="EMBL" id="JALLPJ020000075">
    <property type="protein sequence ID" value="KAL3803290.1"/>
    <property type="molecule type" value="Genomic_DNA"/>
</dbReference>
<organism evidence="2 3">
    <name type="scientific">Cyclotella atomus</name>
    <dbReference type="NCBI Taxonomy" id="382360"/>
    <lineage>
        <taxon>Eukaryota</taxon>
        <taxon>Sar</taxon>
        <taxon>Stramenopiles</taxon>
        <taxon>Ochrophyta</taxon>
        <taxon>Bacillariophyta</taxon>
        <taxon>Coscinodiscophyceae</taxon>
        <taxon>Thalassiosirophycidae</taxon>
        <taxon>Stephanodiscales</taxon>
        <taxon>Stephanodiscaceae</taxon>
        <taxon>Cyclotella</taxon>
    </lineage>
</organism>
<dbReference type="Proteomes" id="UP001530400">
    <property type="component" value="Unassembled WGS sequence"/>
</dbReference>
<reference evidence="2 3" key="1">
    <citation type="submission" date="2024-10" db="EMBL/GenBank/DDBJ databases">
        <title>Updated reference genomes for cyclostephanoid diatoms.</title>
        <authorList>
            <person name="Roberts W.R."/>
            <person name="Alverson A.J."/>
        </authorList>
    </citation>
    <scope>NUCLEOTIDE SEQUENCE [LARGE SCALE GENOMIC DNA]</scope>
    <source>
        <strain evidence="2 3">AJA010-31</strain>
    </source>
</reference>
<name>A0ABD3QSA6_9STRA</name>
<accession>A0ABD3QSA6</accession>